<accession>A0A1K1LGJ1</accession>
<dbReference type="Gene3D" id="3.30.70.2740">
    <property type="match status" value="1"/>
</dbReference>
<dbReference type="Proteomes" id="UP000186323">
    <property type="component" value="Chromosome I"/>
</dbReference>
<dbReference type="PROSITE" id="PS51387">
    <property type="entry name" value="FAD_PCMH"/>
    <property type="match status" value="1"/>
</dbReference>
<dbReference type="KEGG" id="dpg:DESPIGER_1994"/>
<protein>
    <submittedName>
        <fullName evidence="8">Oxidoreductase, FAD/iron-sulfur cluster-binding domain protein</fullName>
    </submittedName>
</protein>
<dbReference type="InterPro" id="IPR016164">
    <property type="entry name" value="FAD-linked_Oxase-like_C"/>
</dbReference>
<organism evidence="8 9">
    <name type="scientific">Desulfovibrio piger</name>
    <dbReference type="NCBI Taxonomy" id="901"/>
    <lineage>
        <taxon>Bacteria</taxon>
        <taxon>Pseudomonadati</taxon>
        <taxon>Thermodesulfobacteriota</taxon>
        <taxon>Desulfovibrionia</taxon>
        <taxon>Desulfovibrionales</taxon>
        <taxon>Desulfovibrionaceae</taxon>
        <taxon>Desulfovibrio</taxon>
    </lineage>
</organism>
<dbReference type="Pfam" id="PF01565">
    <property type="entry name" value="FAD_binding_4"/>
    <property type="match status" value="1"/>
</dbReference>
<evidence type="ECO:0000256" key="3">
    <source>
        <dbReference type="ARBA" id="ARBA00022827"/>
    </source>
</evidence>
<dbReference type="InterPro" id="IPR009051">
    <property type="entry name" value="Helical_ferredxn"/>
</dbReference>
<evidence type="ECO:0000256" key="4">
    <source>
        <dbReference type="ARBA" id="ARBA00023004"/>
    </source>
</evidence>
<dbReference type="PROSITE" id="PS51379">
    <property type="entry name" value="4FE4S_FER_2"/>
    <property type="match status" value="1"/>
</dbReference>
<dbReference type="SUPFAM" id="SSF46548">
    <property type="entry name" value="alpha-helical ferredoxin"/>
    <property type="match status" value="1"/>
</dbReference>
<dbReference type="Pfam" id="PF13183">
    <property type="entry name" value="Fer4_8"/>
    <property type="match status" value="1"/>
</dbReference>
<dbReference type="PANTHER" id="PTHR42934">
    <property type="entry name" value="GLYCOLATE OXIDASE SUBUNIT GLCD"/>
    <property type="match status" value="1"/>
</dbReference>
<evidence type="ECO:0000256" key="1">
    <source>
        <dbReference type="ARBA" id="ARBA00022630"/>
    </source>
</evidence>
<proteinExistence type="predicted"/>
<evidence type="ECO:0000256" key="2">
    <source>
        <dbReference type="ARBA" id="ARBA00022723"/>
    </source>
</evidence>
<dbReference type="GO" id="GO:0051536">
    <property type="term" value="F:iron-sulfur cluster binding"/>
    <property type="evidence" value="ECO:0007669"/>
    <property type="project" value="UniProtKB-KW"/>
</dbReference>
<dbReference type="InterPro" id="IPR006094">
    <property type="entry name" value="Oxid_FAD_bind_N"/>
</dbReference>
<dbReference type="AlphaFoldDB" id="A0A1K1LGJ1"/>
<dbReference type="Pfam" id="PF02754">
    <property type="entry name" value="CCG"/>
    <property type="match status" value="2"/>
</dbReference>
<feature type="domain" description="FAD-binding PCMH-type" evidence="7">
    <location>
        <begin position="134"/>
        <end position="354"/>
    </location>
</feature>
<dbReference type="Gene3D" id="1.10.1060.10">
    <property type="entry name" value="Alpha-helical ferredoxin"/>
    <property type="match status" value="1"/>
</dbReference>
<dbReference type="Gene3D" id="3.30.465.10">
    <property type="match status" value="1"/>
</dbReference>
<feature type="domain" description="4Fe-4S ferredoxin-type" evidence="6">
    <location>
        <begin position="780"/>
        <end position="810"/>
    </location>
</feature>
<dbReference type="GO" id="GO:0046872">
    <property type="term" value="F:metal ion binding"/>
    <property type="evidence" value="ECO:0007669"/>
    <property type="project" value="UniProtKB-KW"/>
</dbReference>
<sequence>MAHKGPHISISPDYVVNRILRINIDDFAEWPESVRHLAIAIAEELFLVAYNPFINVETVRNSVHARFERESMALAHYFANAIGEGITMFWSAYEAERSFREELISTLRNILPGECILSSPSALVASATDATDLRMELPLLVVEPDSAEQVAALVKLANDMKFALIPRGGGSGMTGGAVPARKRTVIVSLTRLTKIGPIDLENMTVTVEAGAITQNVIKAVDAAGALFSVDPASKQASSIGGNVSENAGGPSAFEYGTTLDNLLWWRMVTPTGEIISVERENHPRHKILPEETAVFVVKDISGGVRNVIHLRGDEIRLPGLGKDVTNKALGGLPGMQKEGVDGIITEACFIIHPKPRFKRVMVLEFFGRSMHPAAVVVRELVGLRNRIRQEGDYAHLSALEEFNAKYVQAIEYKRKSQKYEGLPISVIILQVDGDDPYLLDKCVNDIVCVVEEQDNVDIIVAQDDKEGERFWEDRHRLSAIAKRTSGFKLNEDVVIPMDRIPDFALFLEQLNLECTAQAYRYALQEVGRLPGFPMEDKEFNREFSFASKVASGDNPQAELSDTELWKRAEAFLAGMGRKYAHLDKKIGKIRDYMEASRIVVASHMHAGDGNCHVNIPVNSNDAHMLEEAEETAARVMAECQEMGGEVSGEHGIGITKISFLGKSKMDALRAFKERVDPRDVMNPAKLVHRELPVRPFTFSFNRLINDIHASGLPDKEKLISLLSTVQVCTRCGKCKQVCSMCYPERSMQYHPRNKNMVLGMLLEAVYYSQVNKGAIDDNLLRWLRDLVEHCTACGRCLANCPVKIPSGEVALTLRSLLEHENAGGHPIKKRALEWLVHDVSSRVPKAAKMASLGQKVQNKLLGVVPAVWKKRMQSPLFAGSGPKMGYTNLYESLRLHRGSVFAPREVTPGMPCVLYFPGCGGSLFYDRIGLAAIMLLLHTGHAVAVPPRHLCCGYPLLAAGMDTEYEDNMAQNRQYLASMLRNLAKQGFDVRYLATACGSCRDSLARMKLNEQFPQLEQKDVSQIVLPLLQHESMEAPVAPGTSVLYHAACHCEWAGVPTLKGQSQLTGALEQLCKVKVTTIPGCCGESGMGAVTSPTIYNLLRARKKERLARAFEPQPQTGACYAGPILVGCPSCKIGIARCLIQLKEKHPVLHVLEWLANQVDGEDRRQRFRRRANETRGDVRIVQC</sequence>
<dbReference type="PROSITE" id="PS00198">
    <property type="entry name" value="4FE4S_FER_1"/>
    <property type="match status" value="1"/>
</dbReference>
<evidence type="ECO:0000259" key="6">
    <source>
        <dbReference type="PROSITE" id="PS51379"/>
    </source>
</evidence>
<evidence type="ECO:0000313" key="8">
    <source>
        <dbReference type="EMBL" id="SFV73818.1"/>
    </source>
</evidence>
<gene>
    <name evidence="8" type="ORF">DESPIGER_1994</name>
</gene>
<dbReference type="SUPFAM" id="SSF55103">
    <property type="entry name" value="FAD-linked oxidases, C-terminal domain"/>
    <property type="match status" value="1"/>
</dbReference>
<dbReference type="InterPro" id="IPR016166">
    <property type="entry name" value="FAD-bd_PCMH"/>
</dbReference>
<reference evidence="9" key="1">
    <citation type="submission" date="2016-10" db="EMBL/GenBank/DDBJ databases">
        <authorList>
            <person name="Wegmann U."/>
        </authorList>
    </citation>
    <scope>NUCLEOTIDE SEQUENCE [LARGE SCALE GENOMIC DNA]</scope>
</reference>
<keyword evidence="3" id="KW-0274">FAD</keyword>
<dbReference type="InterPro" id="IPR036318">
    <property type="entry name" value="FAD-bd_PCMH-like_sf"/>
</dbReference>
<dbReference type="InterPro" id="IPR016169">
    <property type="entry name" value="FAD-bd_PCMH_sub2"/>
</dbReference>
<dbReference type="InterPro" id="IPR017896">
    <property type="entry name" value="4Fe4S_Fe-S-bd"/>
</dbReference>
<dbReference type="RefSeq" id="WP_072336064.1">
    <property type="nucleotide sequence ID" value="NZ_CALUWT010000001.1"/>
</dbReference>
<dbReference type="Pfam" id="PF02913">
    <property type="entry name" value="FAD-oxidase_C"/>
    <property type="match status" value="2"/>
</dbReference>
<keyword evidence="2" id="KW-0479">Metal-binding</keyword>
<evidence type="ECO:0000256" key="5">
    <source>
        <dbReference type="ARBA" id="ARBA00023014"/>
    </source>
</evidence>
<evidence type="ECO:0000313" key="9">
    <source>
        <dbReference type="Proteomes" id="UP000186323"/>
    </source>
</evidence>
<dbReference type="SUPFAM" id="SSF56176">
    <property type="entry name" value="FAD-binding/transporter-associated domain-like"/>
    <property type="match status" value="1"/>
</dbReference>
<keyword evidence="4" id="KW-0408">Iron</keyword>
<dbReference type="InterPro" id="IPR004017">
    <property type="entry name" value="Cys_rich_dom"/>
</dbReference>
<dbReference type="GO" id="GO:0071949">
    <property type="term" value="F:FAD binding"/>
    <property type="evidence" value="ECO:0007669"/>
    <property type="project" value="InterPro"/>
</dbReference>
<dbReference type="InterPro" id="IPR004113">
    <property type="entry name" value="FAD-bd_oxidored_4_C"/>
</dbReference>
<dbReference type="InterPro" id="IPR017900">
    <property type="entry name" value="4Fe4S_Fe_S_CS"/>
</dbReference>
<dbReference type="GO" id="GO:0016491">
    <property type="term" value="F:oxidoreductase activity"/>
    <property type="evidence" value="ECO:0007669"/>
    <property type="project" value="UniProtKB-ARBA"/>
</dbReference>
<dbReference type="InterPro" id="IPR051914">
    <property type="entry name" value="FAD-linked_OxidoTrans_Type4"/>
</dbReference>
<keyword evidence="1" id="KW-0285">Flavoprotein</keyword>
<dbReference type="PANTHER" id="PTHR42934:SF2">
    <property type="entry name" value="GLYCOLATE OXIDASE SUBUNIT GLCD"/>
    <property type="match status" value="1"/>
</dbReference>
<dbReference type="OrthoDB" id="9811557at2"/>
<dbReference type="EMBL" id="LT630450">
    <property type="protein sequence ID" value="SFV73818.1"/>
    <property type="molecule type" value="Genomic_DNA"/>
</dbReference>
<keyword evidence="5" id="KW-0411">Iron-sulfur</keyword>
<keyword evidence="9" id="KW-1185">Reference proteome</keyword>
<evidence type="ECO:0000259" key="7">
    <source>
        <dbReference type="PROSITE" id="PS51387"/>
    </source>
</evidence>
<name>A0A1K1LGJ1_9BACT</name>